<evidence type="ECO:0000313" key="6">
    <source>
        <dbReference type="Proteomes" id="UP000235346"/>
    </source>
</evidence>
<dbReference type="SUPFAM" id="SSF55785">
    <property type="entry name" value="PYP-like sensor domain (PAS domain)"/>
    <property type="match status" value="2"/>
</dbReference>
<sequence>MDRARPGRRERHEGQHRVRRRWAFGAMAALALALMVGGAGALLGVWPALGLVGLVLAVSLVVIQRLEARARDRRRSAEERLADRLLAGFPGAVILVDDAGVVEQLNPDFEHHAGYPPGQLLGRRVTTLDVKPLHGDMHHALNFAAARGQPWQGVLACRRADGERCYQDTVVLPLLEEPDGRRRLLLVQRDVTRMRQRYLHDQMLLEQLQGTVSRLPAVIFQARQDTSGRIGFLYLSEELQRLCGLSPEAVLDDADRLLKRVHPEDRDRLTASIAQSAVSLEPWWLEYRLLVPDGVRWLEGRAVPRRRRDGQTFWDGLLIDIGERKQAEQRVQQLVGTDMLTGALNRRAFFEQGEAVLALAERHGRRVPLAMLDLDHFKHLNDTHGHAAGDLALQAFAMSCRDSLRPYDLFARIGGEEFAVILVDSDPDQAWEILERLRLAVEAIELEVDGVMLRFTVSLGLTILEPGGSLDGALSRADRALYRAKREGRNRISAQGPSVTSRGAS</sequence>
<dbReference type="CDD" id="cd00130">
    <property type="entry name" value="PAS"/>
    <property type="match status" value="2"/>
</dbReference>
<dbReference type="PROSITE" id="PS50887">
    <property type="entry name" value="GGDEF"/>
    <property type="match status" value="1"/>
</dbReference>
<dbReference type="SMART" id="SM00091">
    <property type="entry name" value="PAS"/>
    <property type="match status" value="2"/>
</dbReference>
<dbReference type="InterPro" id="IPR052163">
    <property type="entry name" value="DGC-Regulatory_Protein"/>
</dbReference>
<dbReference type="SMART" id="SM00267">
    <property type="entry name" value="GGDEF"/>
    <property type="match status" value="1"/>
</dbReference>
<dbReference type="InterPro" id="IPR043128">
    <property type="entry name" value="Rev_trsase/Diguanyl_cyclase"/>
</dbReference>
<evidence type="ECO:0000259" key="4">
    <source>
        <dbReference type="PROSITE" id="PS50887"/>
    </source>
</evidence>
<dbReference type="Proteomes" id="UP000235346">
    <property type="component" value="Unassembled WGS sequence"/>
</dbReference>
<evidence type="ECO:0000259" key="3">
    <source>
        <dbReference type="PROSITE" id="PS50112"/>
    </source>
</evidence>
<gene>
    <name evidence="5" type="ORF">C1H66_10830</name>
</gene>
<dbReference type="PROSITE" id="PS50112">
    <property type="entry name" value="PAS"/>
    <property type="match status" value="2"/>
</dbReference>
<accession>A0A2N7TMQ7</accession>
<dbReference type="InterPro" id="IPR035965">
    <property type="entry name" value="PAS-like_dom_sf"/>
</dbReference>
<keyword evidence="2" id="KW-1133">Transmembrane helix</keyword>
<feature type="domain" description="PAS" evidence="3">
    <location>
        <begin position="78"/>
        <end position="123"/>
    </location>
</feature>
<dbReference type="CDD" id="cd01949">
    <property type="entry name" value="GGDEF"/>
    <property type="match status" value="1"/>
</dbReference>
<dbReference type="InterPro" id="IPR029787">
    <property type="entry name" value="Nucleotide_cyclase"/>
</dbReference>
<feature type="transmembrane region" description="Helical" evidence="2">
    <location>
        <begin position="21"/>
        <end position="42"/>
    </location>
</feature>
<dbReference type="FunFam" id="3.30.70.270:FF:000001">
    <property type="entry name" value="Diguanylate cyclase domain protein"/>
    <property type="match status" value="1"/>
</dbReference>
<dbReference type="InterPro" id="IPR013655">
    <property type="entry name" value="PAS_fold_3"/>
</dbReference>
<feature type="domain" description="PAS" evidence="3">
    <location>
        <begin position="225"/>
        <end position="281"/>
    </location>
</feature>
<dbReference type="InterPro" id="IPR013656">
    <property type="entry name" value="PAS_4"/>
</dbReference>
<dbReference type="AlphaFoldDB" id="A0A2N7TMQ7"/>
<dbReference type="InterPro" id="IPR001610">
    <property type="entry name" value="PAC"/>
</dbReference>
<dbReference type="SMART" id="SM00086">
    <property type="entry name" value="PAC"/>
    <property type="match status" value="2"/>
</dbReference>
<feature type="domain" description="GGDEF" evidence="4">
    <location>
        <begin position="365"/>
        <end position="497"/>
    </location>
</feature>
<comment type="caution">
    <text evidence="5">The sequence shown here is derived from an EMBL/GenBank/DDBJ whole genome shotgun (WGS) entry which is preliminary data.</text>
</comment>
<keyword evidence="6" id="KW-1185">Reference proteome</keyword>
<dbReference type="InterPro" id="IPR000160">
    <property type="entry name" value="GGDEF_dom"/>
</dbReference>
<dbReference type="GO" id="GO:0003824">
    <property type="term" value="F:catalytic activity"/>
    <property type="evidence" value="ECO:0007669"/>
    <property type="project" value="UniProtKB-ARBA"/>
</dbReference>
<feature type="transmembrane region" description="Helical" evidence="2">
    <location>
        <begin position="48"/>
        <end position="66"/>
    </location>
</feature>
<dbReference type="Gene3D" id="3.30.450.20">
    <property type="entry name" value="PAS domain"/>
    <property type="match status" value="2"/>
</dbReference>
<reference evidence="5 6" key="1">
    <citation type="submission" date="2018-01" db="EMBL/GenBank/DDBJ databases">
        <title>Halomonas endophytica sp. nov., isolated from storage liquid in the stems of Populus euphratica.</title>
        <authorList>
            <person name="Chen C."/>
        </authorList>
    </citation>
    <scope>NUCLEOTIDE SEQUENCE [LARGE SCALE GENOMIC DNA]</scope>
    <source>
        <strain evidence="5 6">DSM 26881</strain>
    </source>
</reference>
<comment type="cofactor">
    <cofactor evidence="1">
        <name>Mg(2+)</name>
        <dbReference type="ChEBI" id="CHEBI:18420"/>
    </cofactor>
</comment>
<dbReference type="NCBIfam" id="TIGR00229">
    <property type="entry name" value="sensory_box"/>
    <property type="match status" value="2"/>
</dbReference>
<dbReference type="OrthoDB" id="5296913at2"/>
<proteinExistence type="predicted"/>
<evidence type="ECO:0008006" key="7">
    <source>
        <dbReference type="Google" id="ProtNLM"/>
    </source>
</evidence>
<keyword evidence="2" id="KW-0812">Transmembrane</keyword>
<dbReference type="Pfam" id="PF00990">
    <property type="entry name" value="GGDEF"/>
    <property type="match status" value="1"/>
</dbReference>
<dbReference type="PANTHER" id="PTHR46663">
    <property type="entry name" value="DIGUANYLATE CYCLASE DGCT-RELATED"/>
    <property type="match status" value="1"/>
</dbReference>
<dbReference type="PANTHER" id="PTHR46663:SF4">
    <property type="entry name" value="DIGUANYLATE CYCLASE DGCT-RELATED"/>
    <property type="match status" value="1"/>
</dbReference>
<evidence type="ECO:0000256" key="2">
    <source>
        <dbReference type="SAM" id="Phobius"/>
    </source>
</evidence>
<dbReference type="SUPFAM" id="SSF55073">
    <property type="entry name" value="Nucleotide cyclase"/>
    <property type="match status" value="1"/>
</dbReference>
<organism evidence="5 6">
    <name type="scientific">Halomonas heilongjiangensis</name>
    <dbReference type="NCBI Taxonomy" id="1387883"/>
    <lineage>
        <taxon>Bacteria</taxon>
        <taxon>Pseudomonadati</taxon>
        <taxon>Pseudomonadota</taxon>
        <taxon>Gammaproteobacteria</taxon>
        <taxon>Oceanospirillales</taxon>
        <taxon>Halomonadaceae</taxon>
        <taxon>Halomonas</taxon>
    </lineage>
</organism>
<dbReference type="Gene3D" id="3.30.70.270">
    <property type="match status" value="1"/>
</dbReference>
<name>A0A2N7TMQ7_9GAMM</name>
<evidence type="ECO:0000256" key="1">
    <source>
        <dbReference type="ARBA" id="ARBA00001946"/>
    </source>
</evidence>
<dbReference type="Pfam" id="PF08447">
    <property type="entry name" value="PAS_3"/>
    <property type="match status" value="1"/>
</dbReference>
<evidence type="ECO:0000313" key="5">
    <source>
        <dbReference type="EMBL" id="PMR69475.1"/>
    </source>
</evidence>
<dbReference type="NCBIfam" id="TIGR00254">
    <property type="entry name" value="GGDEF"/>
    <property type="match status" value="1"/>
</dbReference>
<protein>
    <recommendedName>
        <fullName evidence="7">Sensor domain-containing diguanylate cyclase</fullName>
    </recommendedName>
</protein>
<dbReference type="EMBL" id="PNRE01000047">
    <property type="protein sequence ID" value="PMR69475.1"/>
    <property type="molecule type" value="Genomic_DNA"/>
</dbReference>
<dbReference type="InterPro" id="IPR000014">
    <property type="entry name" value="PAS"/>
</dbReference>
<keyword evidence="2" id="KW-0472">Membrane</keyword>
<dbReference type="Pfam" id="PF08448">
    <property type="entry name" value="PAS_4"/>
    <property type="match status" value="1"/>
</dbReference>